<dbReference type="InterPro" id="IPR053134">
    <property type="entry name" value="RNA-dir_DNA_polymerase"/>
</dbReference>
<organism evidence="3 4">
    <name type="scientific">Mucuna pruriens</name>
    <name type="common">Velvet bean</name>
    <name type="synonym">Dolichos pruriens</name>
    <dbReference type="NCBI Taxonomy" id="157652"/>
    <lineage>
        <taxon>Eukaryota</taxon>
        <taxon>Viridiplantae</taxon>
        <taxon>Streptophyta</taxon>
        <taxon>Embryophyta</taxon>
        <taxon>Tracheophyta</taxon>
        <taxon>Spermatophyta</taxon>
        <taxon>Magnoliopsida</taxon>
        <taxon>eudicotyledons</taxon>
        <taxon>Gunneridae</taxon>
        <taxon>Pentapetalae</taxon>
        <taxon>rosids</taxon>
        <taxon>fabids</taxon>
        <taxon>Fabales</taxon>
        <taxon>Fabaceae</taxon>
        <taxon>Papilionoideae</taxon>
        <taxon>50 kb inversion clade</taxon>
        <taxon>NPAAA clade</taxon>
        <taxon>indigoferoid/millettioid clade</taxon>
        <taxon>Phaseoleae</taxon>
        <taxon>Mucuna</taxon>
    </lineage>
</organism>
<dbReference type="Gene3D" id="3.30.70.270">
    <property type="match status" value="1"/>
</dbReference>
<dbReference type="Gene3D" id="3.10.10.10">
    <property type="entry name" value="HIV Type 1 Reverse Transcriptase, subunit A, domain 1"/>
    <property type="match status" value="1"/>
</dbReference>
<dbReference type="InterPro" id="IPR000477">
    <property type="entry name" value="RT_dom"/>
</dbReference>
<evidence type="ECO:0000313" key="3">
    <source>
        <dbReference type="EMBL" id="RDX97766.1"/>
    </source>
</evidence>
<dbReference type="Proteomes" id="UP000257109">
    <property type="component" value="Unassembled WGS sequence"/>
</dbReference>
<evidence type="ECO:0000259" key="2">
    <source>
        <dbReference type="Pfam" id="PF00078"/>
    </source>
</evidence>
<evidence type="ECO:0000256" key="1">
    <source>
        <dbReference type="SAM" id="MobiDB-lite"/>
    </source>
</evidence>
<proteinExistence type="predicted"/>
<keyword evidence="4" id="KW-1185">Reference proteome</keyword>
<dbReference type="InterPro" id="IPR043502">
    <property type="entry name" value="DNA/RNA_pol_sf"/>
</dbReference>
<comment type="caution">
    <text evidence="3">The sequence shown here is derived from an EMBL/GenBank/DDBJ whole genome shotgun (WGS) entry which is preliminary data.</text>
</comment>
<dbReference type="EMBL" id="QJKJ01003576">
    <property type="protein sequence ID" value="RDX97766.1"/>
    <property type="molecule type" value="Genomic_DNA"/>
</dbReference>
<reference evidence="3" key="1">
    <citation type="submission" date="2018-05" db="EMBL/GenBank/DDBJ databases">
        <title>Draft genome of Mucuna pruriens seed.</title>
        <authorList>
            <person name="Nnadi N.E."/>
            <person name="Vos R."/>
            <person name="Hasami M.H."/>
            <person name="Devisetty U.K."/>
            <person name="Aguiy J.C."/>
        </authorList>
    </citation>
    <scope>NUCLEOTIDE SEQUENCE [LARGE SCALE GENOMIC DNA]</scope>
    <source>
        <strain evidence="3">JCA_2017</strain>
    </source>
</reference>
<dbReference type="InterPro" id="IPR043128">
    <property type="entry name" value="Rev_trsase/Diguanyl_cyclase"/>
</dbReference>
<evidence type="ECO:0000313" key="4">
    <source>
        <dbReference type="Proteomes" id="UP000257109"/>
    </source>
</evidence>
<dbReference type="STRING" id="157652.A0A371H506"/>
<dbReference type="PANTHER" id="PTHR24559:SF437">
    <property type="entry name" value="RNA-DIRECTED DNA POLYMERASE HOMOLOG"/>
    <property type="match status" value="1"/>
</dbReference>
<dbReference type="Pfam" id="PF00078">
    <property type="entry name" value="RVT_1"/>
    <property type="match status" value="1"/>
</dbReference>
<accession>A0A371H506</accession>
<name>A0A371H506_MUCPR</name>
<feature type="domain" description="Reverse transcriptase" evidence="2">
    <location>
        <begin position="7"/>
        <end position="73"/>
    </location>
</feature>
<gene>
    <name evidence="3" type="primary">pol</name>
    <name evidence="3" type="ORF">CR513_19430</name>
</gene>
<feature type="non-terminal residue" evidence="3">
    <location>
        <position position="1"/>
    </location>
</feature>
<feature type="compositionally biased region" description="Basic and acidic residues" evidence="1">
    <location>
        <begin position="164"/>
        <end position="176"/>
    </location>
</feature>
<dbReference type="PANTHER" id="PTHR24559">
    <property type="entry name" value="TRANSPOSON TY3-I GAG-POL POLYPROTEIN"/>
    <property type="match status" value="1"/>
</dbReference>
<dbReference type="CDD" id="cd01647">
    <property type="entry name" value="RT_LTR"/>
    <property type="match status" value="1"/>
</dbReference>
<protein>
    <submittedName>
        <fullName evidence="3">Retrovirus-related Pol polyprotein from transposon 17.6</fullName>
    </submittedName>
</protein>
<dbReference type="SUPFAM" id="SSF56672">
    <property type="entry name" value="DNA/RNA polymerases"/>
    <property type="match status" value="1"/>
</dbReference>
<dbReference type="AlphaFoldDB" id="A0A371H506"/>
<feature type="region of interest" description="Disordered" evidence="1">
    <location>
        <begin position="146"/>
        <end position="176"/>
    </location>
</feature>
<dbReference type="OrthoDB" id="1002013at2759"/>
<sequence>MAFKTKFGPYEWLLMPFGLTNVPGTFTRLVNHVLRSLIGKCVIVYCDDILIYSTYVNDHILHGRSVLEILRKEPLHGQHQEPVVNSTTRSPFELVYDFNPLSPLDLWPLPNISSMINDDALFKAQFVKKLHEKALLHMERKDEQYAKQGNKGKIFQRRGPNLDPFEKRKVPKFEEV</sequence>